<evidence type="ECO:0000256" key="2">
    <source>
        <dbReference type="SAM" id="MobiDB-lite"/>
    </source>
</evidence>
<comment type="caution">
    <text evidence="4">The sequence shown here is derived from an EMBL/GenBank/DDBJ whole genome shotgun (WGS) entry which is preliminary data.</text>
</comment>
<dbReference type="PANTHER" id="PTHR37987">
    <property type="entry name" value="CHROMOSOME 9, WHOLE GENOME SHOTGUN SEQUENCE"/>
    <property type="match status" value="1"/>
</dbReference>
<evidence type="ECO:0000313" key="5">
    <source>
        <dbReference type="Proteomes" id="UP000292702"/>
    </source>
</evidence>
<feature type="domain" description="Oxo-4-hydroxy-4-carboxy-5-ureidoimidazoline decarboxylase" evidence="3">
    <location>
        <begin position="15"/>
        <end position="145"/>
    </location>
</feature>
<dbReference type="Proteomes" id="UP000292702">
    <property type="component" value="Unassembled WGS sequence"/>
</dbReference>
<dbReference type="Pfam" id="PF09349">
    <property type="entry name" value="OHCU_decarbox"/>
    <property type="match status" value="1"/>
</dbReference>
<proteinExistence type="predicted"/>
<dbReference type="OrthoDB" id="5398391at2759"/>
<evidence type="ECO:0000313" key="4">
    <source>
        <dbReference type="EMBL" id="TCD67580.1"/>
    </source>
</evidence>
<dbReference type="STRING" id="92696.A0A4R0RGN5"/>
<protein>
    <recommendedName>
        <fullName evidence="3">Oxo-4-hydroxy-4-carboxy-5-ureidoimidazoline decarboxylase domain-containing protein</fullName>
    </recommendedName>
</protein>
<keyword evidence="1" id="KW-0659">Purine metabolism</keyword>
<evidence type="ECO:0000256" key="1">
    <source>
        <dbReference type="ARBA" id="ARBA00022631"/>
    </source>
</evidence>
<organism evidence="4 5">
    <name type="scientific">Steccherinum ochraceum</name>
    <dbReference type="NCBI Taxonomy" id="92696"/>
    <lineage>
        <taxon>Eukaryota</taxon>
        <taxon>Fungi</taxon>
        <taxon>Dikarya</taxon>
        <taxon>Basidiomycota</taxon>
        <taxon>Agaricomycotina</taxon>
        <taxon>Agaricomycetes</taxon>
        <taxon>Polyporales</taxon>
        <taxon>Steccherinaceae</taxon>
        <taxon>Steccherinum</taxon>
    </lineage>
</organism>
<name>A0A4R0RGN5_9APHY</name>
<keyword evidence="5" id="KW-1185">Reference proteome</keyword>
<feature type="region of interest" description="Disordered" evidence="2">
    <location>
        <begin position="147"/>
        <end position="168"/>
    </location>
</feature>
<evidence type="ECO:0000259" key="3">
    <source>
        <dbReference type="Pfam" id="PF09349"/>
    </source>
</evidence>
<dbReference type="SUPFAM" id="SSF158694">
    <property type="entry name" value="UraD-Like"/>
    <property type="match status" value="1"/>
</dbReference>
<accession>A0A4R0RGN5</accession>
<gene>
    <name evidence="4" type="ORF">EIP91_012210</name>
</gene>
<dbReference type="GO" id="GO:0006144">
    <property type="term" value="P:purine nucleobase metabolic process"/>
    <property type="evidence" value="ECO:0007669"/>
    <property type="project" value="UniProtKB-KW"/>
</dbReference>
<dbReference type="InterPro" id="IPR036778">
    <property type="entry name" value="OHCU_decarboxylase_sf"/>
</dbReference>
<dbReference type="InterPro" id="IPR018020">
    <property type="entry name" value="OHCU_decarboxylase"/>
</dbReference>
<sequence length="192" mass="21577">MSSALPPLSEIQSHEDALNTTLTTLFESSPTLHEHLVPQVFAQLSTTRISSYSELIDVSLHTISQWDDSLKAQFIAGHPRIGERKNLSQLSVKEQAAAATPPEVLARLEVLNQCYERRYPGLRYITFVNGRSRAMIMEEMEDVLGLEKEDRPEDDNATPMNPGGEAWTKELERAVRDMGRIAKDRLKAMGVE</sequence>
<dbReference type="EMBL" id="RWJN01000092">
    <property type="protein sequence ID" value="TCD67580.1"/>
    <property type="molecule type" value="Genomic_DNA"/>
</dbReference>
<dbReference type="AlphaFoldDB" id="A0A4R0RGN5"/>
<dbReference type="PANTHER" id="PTHR37987:SF1">
    <property type="entry name" value="OXO-4-HYDROXY-4-CARBOXY-5-UREIDOIMIDAZOLINE DECARBOXYLASE DOMAIN-CONTAINING PROTEIN"/>
    <property type="match status" value="1"/>
</dbReference>
<reference evidence="4 5" key="1">
    <citation type="submission" date="2018-11" db="EMBL/GenBank/DDBJ databases">
        <title>Genome assembly of Steccherinum ochraceum LE-BIN_3174, the white-rot fungus of the Steccherinaceae family (The Residual Polyporoid clade, Polyporales, Basidiomycota).</title>
        <authorList>
            <person name="Fedorova T.V."/>
            <person name="Glazunova O.A."/>
            <person name="Landesman E.O."/>
            <person name="Moiseenko K.V."/>
            <person name="Psurtseva N.V."/>
            <person name="Savinova O.S."/>
            <person name="Shakhova N.V."/>
            <person name="Tyazhelova T.V."/>
            <person name="Vasina D.V."/>
        </authorList>
    </citation>
    <scope>NUCLEOTIDE SEQUENCE [LARGE SCALE GENOMIC DNA]</scope>
    <source>
        <strain evidence="4 5">LE-BIN_3174</strain>
    </source>
</reference>
<dbReference type="Gene3D" id="1.10.3330.10">
    <property type="entry name" value="Oxo-4-hydroxy-4-carboxy-5-ureidoimidazoline decarboxylase"/>
    <property type="match status" value="1"/>
</dbReference>